<sequence>MYLAAKCGGSPLDFFGMFSDPIGEMIKMVAKIVMRGALGIFDSVGEIDSYDEAASNEINSQIQWIVVYLSIGSILFAAIKMALDRRGEAGQTALKGVMRVTLVNTAASSVIITFIVLMDRYSHHLFEKSLENLMRGIDCSDDIPAMLLLVVGCLLLLAGIIHALLMWIRLGVMIILMGTFPLAAAASMSDWGGNWWRKHLGWLIAWLLYKPTVSLVLYSGSVMVNADNTSQTNTQIAGMGVLLLSAIALPALMRVIVPATEALGGDSVGQATMGIAGGIASGAKSIAGGALTRANPAAAAATAAKAPTGASGSSGSSPGRASGGSGGGGGGSGGRSGGGSGESRASGSSGGGGSSSGGGGSSSGGGGSSSGGGSAAAARAPLPVIGAAVLGAAAVAAKTAKGAANITASGVSDANRNSDRH</sequence>
<evidence type="ECO:0008006" key="5">
    <source>
        <dbReference type="Google" id="ProtNLM"/>
    </source>
</evidence>
<accession>A0ABP9B3B4</accession>
<feature type="transmembrane region" description="Helical" evidence="2">
    <location>
        <begin position="143"/>
        <end position="165"/>
    </location>
</feature>
<evidence type="ECO:0000313" key="4">
    <source>
        <dbReference type="Proteomes" id="UP001501265"/>
    </source>
</evidence>
<feature type="transmembrane region" description="Helical" evidence="2">
    <location>
        <begin position="200"/>
        <end position="224"/>
    </location>
</feature>
<evidence type="ECO:0000256" key="2">
    <source>
        <dbReference type="SAM" id="Phobius"/>
    </source>
</evidence>
<feature type="transmembrane region" description="Helical" evidence="2">
    <location>
        <begin position="170"/>
        <end position="188"/>
    </location>
</feature>
<feature type="compositionally biased region" description="Gly residues" evidence="1">
    <location>
        <begin position="348"/>
        <end position="374"/>
    </location>
</feature>
<gene>
    <name evidence="3" type="ORF">GCM10023220_11210</name>
</gene>
<reference evidence="4" key="1">
    <citation type="journal article" date="2019" name="Int. J. Syst. Evol. Microbiol.">
        <title>The Global Catalogue of Microorganisms (GCM) 10K type strain sequencing project: providing services to taxonomists for standard genome sequencing and annotation.</title>
        <authorList>
            <consortium name="The Broad Institute Genomics Platform"/>
            <consortium name="The Broad Institute Genome Sequencing Center for Infectious Disease"/>
            <person name="Wu L."/>
            <person name="Ma J."/>
        </authorList>
    </citation>
    <scope>NUCLEOTIDE SEQUENCE [LARGE SCALE GENOMIC DNA]</scope>
    <source>
        <strain evidence="4">JCM 18081</strain>
    </source>
</reference>
<comment type="caution">
    <text evidence="3">The sequence shown here is derived from an EMBL/GenBank/DDBJ whole genome shotgun (WGS) entry which is preliminary data.</text>
</comment>
<protein>
    <recommendedName>
        <fullName evidence="5">TrbL/VirB6 plasmid conjugal transfer protein</fullName>
    </recommendedName>
</protein>
<feature type="transmembrane region" description="Helical" evidence="2">
    <location>
        <begin position="62"/>
        <end position="79"/>
    </location>
</feature>
<feature type="compositionally biased region" description="Low complexity" evidence="1">
    <location>
        <begin position="306"/>
        <end position="320"/>
    </location>
</feature>
<keyword evidence="2" id="KW-0472">Membrane</keyword>
<evidence type="ECO:0000256" key="1">
    <source>
        <dbReference type="SAM" id="MobiDB-lite"/>
    </source>
</evidence>
<dbReference type="EMBL" id="BAABIG010000010">
    <property type="protein sequence ID" value="GAA4788420.1"/>
    <property type="molecule type" value="Genomic_DNA"/>
</dbReference>
<dbReference type="RefSeq" id="WP_345617775.1">
    <property type="nucleotide sequence ID" value="NZ_BAABIG010000010.1"/>
</dbReference>
<keyword evidence="2" id="KW-1133">Transmembrane helix</keyword>
<proteinExistence type="predicted"/>
<organism evidence="3 4">
    <name type="scientific">Streptomyces ziwulingensis</name>
    <dbReference type="NCBI Taxonomy" id="1045501"/>
    <lineage>
        <taxon>Bacteria</taxon>
        <taxon>Bacillati</taxon>
        <taxon>Actinomycetota</taxon>
        <taxon>Actinomycetes</taxon>
        <taxon>Kitasatosporales</taxon>
        <taxon>Streptomycetaceae</taxon>
        <taxon>Streptomyces</taxon>
    </lineage>
</organism>
<keyword evidence="2" id="KW-0812">Transmembrane</keyword>
<feature type="region of interest" description="Disordered" evidence="1">
    <location>
        <begin position="306"/>
        <end position="377"/>
    </location>
</feature>
<name>A0ABP9B3B4_9ACTN</name>
<evidence type="ECO:0000313" key="3">
    <source>
        <dbReference type="EMBL" id="GAA4788420.1"/>
    </source>
</evidence>
<feature type="transmembrane region" description="Helical" evidence="2">
    <location>
        <begin position="100"/>
        <end position="118"/>
    </location>
</feature>
<dbReference type="Proteomes" id="UP001501265">
    <property type="component" value="Unassembled WGS sequence"/>
</dbReference>
<feature type="region of interest" description="Disordered" evidence="1">
    <location>
        <begin position="402"/>
        <end position="421"/>
    </location>
</feature>
<feature type="compositionally biased region" description="Gly residues" evidence="1">
    <location>
        <begin position="321"/>
        <end position="341"/>
    </location>
</feature>
<keyword evidence="4" id="KW-1185">Reference proteome</keyword>
<feature type="transmembrane region" description="Helical" evidence="2">
    <location>
        <begin position="236"/>
        <end position="257"/>
    </location>
</feature>